<comment type="caution">
    <text evidence="3">The sequence shown here is derived from an EMBL/GenBank/DDBJ whole genome shotgun (WGS) entry which is preliminary data.</text>
</comment>
<feature type="signal peptide" evidence="1">
    <location>
        <begin position="1"/>
        <end position="18"/>
    </location>
</feature>
<dbReference type="InterPro" id="IPR000757">
    <property type="entry name" value="Beta-glucanase-like"/>
</dbReference>
<dbReference type="OrthoDB" id="192832at2759"/>
<evidence type="ECO:0000313" key="4">
    <source>
        <dbReference type="Proteomes" id="UP000696573"/>
    </source>
</evidence>
<reference evidence="3" key="1">
    <citation type="submission" date="2021-10" db="EMBL/GenBank/DDBJ databases">
        <authorList>
            <person name="Piombo E."/>
        </authorList>
    </citation>
    <scope>NUCLEOTIDE SEQUENCE</scope>
</reference>
<keyword evidence="4" id="KW-1185">Reference proteome</keyword>
<gene>
    <name evidence="3" type="ORF">CRHIZ90672A_00012538</name>
</gene>
<dbReference type="SUPFAM" id="SSF49899">
    <property type="entry name" value="Concanavalin A-like lectins/glucanases"/>
    <property type="match status" value="1"/>
</dbReference>
<sequence>MVRLDLAFVLSLASVATAWDSPTYSGFTRVWQDTFPGASGATPNEGNWNIITGDLGVNNELQVYTRSNRNVQISGGNTLQLVPWRDSSQAKGWTSGRMESKYTFTPQNGRITRLEGQLRFGDGATSAKKGIWPAFWMLGNALRTGGSWPSCGEIDIMETINGQLTGYGTVHCDVYPGGICNEGSGIGGSTGIPDQGWHTWRVDIDRTNSNWVNQKVTWYLDGNQFHQVTGARINNAGVWTAIAQSPLYFIVNVAVGGNWPGYPDGSTVDGYPSMQEIAYVAHYVSN</sequence>
<evidence type="ECO:0000259" key="2">
    <source>
        <dbReference type="PROSITE" id="PS51762"/>
    </source>
</evidence>
<dbReference type="Pfam" id="PF00722">
    <property type="entry name" value="Glyco_hydro_16"/>
    <property type="match status" value="1"/>
</dbReference>
<name>A0A9N9VQV5_9HYPO</name>
<feature type="domain" description="GH16" evidence="2">
    <location>
        <begin position="17"/>
        <end position="286"/>
    </location>
</feature>
<dbReference type="AlphaFoldDB" id="A0A9N9VQV5"/>
<dbReference type="PROSITE" id="PS51762">
    <property type="entry name" value="GH16_2"/>
    <property type="match status" value="1"/>
</dbReference>
<dbReference type="PANTHER" id="PTHR10963:SF60">
    <property type="entry name" value="GRAM-NEGATIVE BACTERIA-BINDING PROTEIN 1-RELATED"/>
    <property type="match status" value="1"/>
</dbReference>
<organism evidence="3 4">
    <name type="scientific">Clonostachys rhizophaga</name>
    <dbReference type="NCBI Taxonomy" id="160324"/>
    <lineage>
        <taxon>Eukaryota</taxon>
        <taxon>Fungi</taxon>
        <taxon>Dikarya</taxon>
        <taxon>Ascomycota</taxon>
        <taxon>Pezizomycotina</taxon>
        <taxon>Sordariomycetes</taxon>
        <taxon>Hypocreomycetidae</taxon>
        <taxon>Hypocreales</taxon>
        <taxon>Bionectriaceae</taxon>
        <taxon>Clonostachys</taxon>
    </lineage>
</organism>
<dbReference type="PANTHER" id="PTHR10963">
    <property type="entry name" value="GLYCOSYL HYDROLASE-RELATED"/>
    <property type="match status" value="1"/>
</dbReference>
<dbReference type="Gene3D" id="2.60.120.200">
    <property type="match status" value="1"/>
</dbReference>
<accession>A0A9N9VQV5</accession>
<proteinExistence type="predicted"/>
<dbReference type="GO" id="GO:0004553">
    <property type="term" value="F:hydrolase activity, hydrolyzing O-glycosyl compounds"/>
    <property type="evidence" value="ECO:0007669"/>
    <property type="project" value="InterPro"/>
</dbReference>
<keyword evidence="1" id="KW-0732">Signal</keyword>
<dbReference type="GO" id="GO:0005975">
    <property type="term" value="P:carbohydrate metabolic process"/>
    <property type="evidence" value="ECO:0007669"/>
    <property type="project" value="InterPro"/>
</dbReference>
<dbReference type="CDD" id="cd02182">
    <property type="entry name" value="GH16_Strep_laminarinase_like"/>
    <property type="match status" value="1"/>
</dbReference>
<protein>
    <recommendedName>
        <fullName evidence="2">GH16 domain-containing protein</fullName>
    </recommendedName>
</protein>
<dbReference type="Proteomes" id="UP000696573">
    <property type="component" value="Unassembled WGS sequence"/>
</dbReference>
<evidence type="ECO:0000313" key="3">
    <source>
        <dbReference type="EMBL" id="CAH0028244.1"/>
    </source>
</evidence>
<dbReference type="EMBL" id="CABFNQ020000731">
    <property type="protein sequence ID" value="CAH0028244.1"/>
    <property type="molecule type" value="Genomic_DNA"/>
</dbReference>
<evidence type="ECO:0000256" key="1">
    <source>
        <dbReference type="SAM" id="SignalP"/>
    </source>
</evidence>
<feature type="chain" id="PRO_5040104965" description="GH16 domain-containing protein" evidence="1">
    <location>
        <begin position="19"/>
        <end position="286"/>
    </location>
</feature>
<dbReference type="InterPro" id="IPR050546">
    <property type="entry name" value="Glycosyl_Hydrlase_16"/>
</dbReference>
<dbReference type="InterPro" id="IPR013320">
    <property type="entry name" value="ConA-like_dom_sf"/>
</dbReference>